<sequence length="942" mass="101536">MLEAMLPSLWATQGEPTRIAAWLAVNLVDPLALLAQLRDTILDLLDAGAVSEVELAVACAWAVAQATQHPEATALAHWCHGLALLNRETRPALSHLDAAYAYFVAQDRRPEQGRLLIGRAGLLGQLGRLDEAHTAIRRAAECLAGAPDAQNRLPALYMNRSDIEGRMGHYEAMLTTAREAEALAVSHHQPAAQAEALINQAFAALFLGQFTQAEATLERAGAVAEACGSAELRARVAVNQARLATYRGELFTALRLLDQARTDFATARIELDQATVALEEAVLFERLQLPLEARRAALQAAHMFEQAGLLQEAVEAILSAVRLALALDQNALARQDLARATALAMQSPLPPVLQALLQGYTAHPRFQRNAAERRLALAQVAAAQATIADAGVLAEQLELELLAAALTQHARAAVRRYQHLADMAREHGLDGIEQRALVGQARRMSATEAWVPLQRAADLAAATRRMLPSEELKASYLTGTAPLYAHLISSYLQAGRLEAAVQSLLEAKGGIWAELAAPSADSLHASLLQDPAWLSAKTAWDYWRAQMHPEDELAYQTLCAERIKQAETTLQSLARQHLRQRPVQTLPALASIQQCLPSTSVGVEYLVADGQIWAFLLTADAAVRQVELGSVAQVTQLLSRLTLQHHALGHCSSPAQQQRMATGQLAASERLLGELYHLLIAPIIATFAADVNQVIIAPDGPLYSVPWAALRDHTQAASRYLDEEYNLHLIPSLALLAMPPVPQATGTPLLLGWEGQPALPYVVAELAAIQRQFPSARQVYPAHLRDLHWEEPPTFLHLAVHGQVNPYAPLLSQLSLADGPLLLADVLNVPLAGTALVTLSACETGTTPERGGVALALAGAFLSAGARAVVASLWPVHDQATSLMMEQFYQGLAAGQNPTEALSAARAAVRAMGYAHPYYWAAFQLLLREGTPTVAVALPYIL</sequence>
<protein>
    <recommendedName>
        <fullName evidence="1">CHAT domain-containing protein</fullName>
    </recommendedName>
</protein>
<name>A0A2H3L003_9CHLR</name>
<dbReference type="AlphaFoldDB" id="A0A2H3L003"/>
<feature type="domain" description="CHAT" evidence="1">
    <location>
        <begin position="670"/>
        <end position="925"/>
    </location>
</feature>
<dbReference type="Proteomes" id="UP000220922">
    <property type="component" value="Unassembled WGS sequence"/>
</dbReference>
<evidence type="ECO:0000313" key="2">
    <source>
        <dbReference type="EMBL" id="PDV99610.1"/>
    </source>
</evidence>
<proteinExistence type="predicted"/>
<accession>A0A2H3L003</accession>
<comment type="caution">
    <text evidence="2">The sequence shown here is derived from an EMBL/GenBank/DDBJ whole genome shotgun (WGS) entry which is preliminary data.</text>
</comment>
<dbReference type="EMBL" id="LYXE01000066">
    <property type="protein sequence ID" value="PDV99610.1"/>
    <property type="molecule type" value="Genomic_DNA"/>
</dbReference>
<dbReference type="SUPFAM" id="SSF48452">
    <property type="entry name" value="TPR-like"/>
    <property type="match status" value="2"/>
</dbReference>
<dbReference type="PANTHER" id="PTHR10098">
    <property type="entry name" value="RAPSYN-RELATED"/>
    <property type="match status" value="1"/>
</dbReference>
<reference evidence="2 3" key="1">
    <citation type="submission" date="2016-05" db="EMBL/GenBank/DDBJ databases">
        <authorList>
            <person name="Lavstsen T."/>
            <person name="Jespersen J.S."/>
        </authorList>
    </citation>
    <scope>NUCLEOTIDE SEQUENCE [LARGE SCALE GENOMIC DNA]</scope>
    <source>
        <strain evidence="2 3">B7-9</strain>
    </source>
</reference>
<evidence type="ECO:0000259" key="1">
    <source>
        <dbReference type="Pfam" id="PF12770"/>
    </source>
</evidence>
<dbReference type="Gene3D" id="1.25.40.10">
    <property type="entry name" value="Tetratricopeptide repeat domain"/>
    <property type="match status" value="1"/>
</dbReference>
<dbReference type="InterPro" id="IPR011990">
    <property type="entry name" value="TPR-like_helical_dom_sf"/>
</dbReference>
<dbReference type="Pfam" id="PF12770">
    <property type="entry name" value="CHAT"/>
    <property type="match status" value="1"/>
</dbReference>
<dbReference type="InterPro" id="IPR024983">
    <property type="entry name" value="CHAT_dom"/>
</dbReference>
<evidence type="ECO:0000313" key="3">
    <source>
        <dbReference type="Proteomes" id="UP000220922"/>
    </source>
</evidence>
<gene>
    <name evidence="2" type="ORF">A9Q02_11730</name>
</gene>
<keyword evidence="3" id="KW-1185">Reference proteome</keyword>
<organism evidence="2 3">
    <name type="scientific">Candidatus Chloroploca asiatica</name>
    <dbReference type="NCBI Taxonomy" id="1506545"/>
    <lineage>
        <taxon>Bacteria</taxon>
        <taxon>Bacillati</taxon>
        <taxon>Chloroflexota</taxon>
        <taxon>Chloroflexia</taxon>
        <taxon>Chloroflexales</taxon>
        <taxon>Chloroflexineae</taxon>
        <taxon>Oscillochloridaceae</taxon>
        <taxon>Candidatus Chloroploca</taxon>
    </lineage>
</organism>